<protein>
    <submittedName>
        <fullName evidence="1">Uncharacterized protein</fullName>
    </submittedName>
</protein>
<evidence type="ECO:0000313" key="1">
    <source>
        <dbReference type="EMBL" id="GAA0879137.1"/>
    </source>
</evidence>
<accession>A0ABP3YH00</accession>
<keyword evidence="2" id="KW-1185">Reference proteome</keyword>
<dbReference type="Proteomes" id="UP001500469">
    <property type="component" value="Unassembled WGS sequence"/>
</dbReference>
<reference evidence="2" key="1">
    <citation type="journal article" date="2019" name="Int. J. Syst. Evol. Microbiol.">
        <title>The Global Catalogue of Microorganisms (GCM) 10K type strain sequencing project: providing services to taxonomists for standard genome sequencing and annotation.</title>
        <authorList>
            <consortium name="The Broad Institute Genomics Platform"/>
            <consortium name="The Broad Institute Genome Sequencing Center for Infectious Disease"/>
            <person name="Wu L."/>
            <person name="Ma J."/>
        </authorList>
    </citation>
    <scope>NUCLEOTIDE SEQUENCE [LARGE SCALE GENOMIC DNA]</scope>
    <source>
        <strain evidence="2">JCM 16112</strain>
    </source>
</reference>
<name>A0ABP3YH00_9BACT</name>
<evidence type="ECO:0000313" key="2">
    <source>
        <dbReference type="Proteomes" id="UP001500469"/>
    </source>
</evidence>
<comment type="caution">
    <text evidence="1">The sequence shown here is derived from an EMBL/GenBank/DDBJ whole genome shotgun (WGS) entry which is preliminary data.</text>
</comment>
<proteinExistence type="predicted"/>
<organism evidence="1 2">
    <name type="scientific">Algoriphagus jejuensis</name>
    <dbReference type="NCBI Taxonomy" id="419934"/>
    <lineage>
        <taxon>Bacteria</taxon>
        <taxon>Pseudomonadati</taxon>
        <taxon>Bacteroidota</taxon>
        <taxon>Cytophagia</taxon>
        <taxon>Cytophagales</taxon>
        <taxon>Cyclobacteriaceae</taxon>
        <taxon>Algoriphagus</taxon>
    </lineage>
</organism>
<sequence length="55" mass="6350">MTVIINKSNSKHTLEILSKKLKKSPKKGNLIKHFGKLKRDIDGLDYQISVRENED</sequence>
<gene>
    <name evidence="1" type="ORF">GCM10009119_21050</name>
</gene>
<dbReference type="EMBL" id="BAAAFI010000009">
    <property type="protein sequence ID" value="GAA0879137.1"/>
    <property type="molecule type" value="Genomic_DNA"/>
</dbReference>